<dbReference type="Proteomes" id="UP000198304">
    <property type="component" value="Unassembled WGS sequence"/>
</dbReference>
<keyword evidence="1" id="KW-0472">Membrane</keyword>
<accession>A0A239BQH4</accession>
<feature type="transmembrane region" description="Helical" evidence="1">
    <location>
        <begin position="160"/>
        <end position="179"/>
    </location>
</feature>
<feature type="transmembrane region" description="Helical" evidence="1">
    <location>
        <begin position="64"/>
        <end position="85"/>
    </location>
</feature>
<feature type="transmembrane region" description="Helical" evidence="1">
    <location>
        <begin position="6"/>
        <end position="26"/>
    </location>
</feature>
<reference evidence="3" key="1">
    <citation type="submission" date="2017-06" db="EMBL/GenBank/DDBJ databases">
        <authorList>
            <person name="Varghese N."/>
            <person name="Submissions S."/>
        </authorList>
    </citation>
    <scope>NUCLEOTIDE SEQUENCE [LARGE SCALE GENOMIC DNA]</scope>
    <source>
        <strain evidence="3">SCA</strain>
    </source>
</reference>
<feature type="transmembrane region" description="Helical" evidence="1">
    <location>
        <begin position="121"/>
        <end position="140"/>
    </location>
</feature>
<sequence>MKDLGNLLIVKLLLSFFIIISLAEISKRVSLQLGGTLSGLPLGAGLSVYFISYEQGVEFTVQGIPWGIAGLSASIIFCFVYFIIVRANKSNSKLVSILIPSIASIIVFLAFGRLLTLIPLTMLRATLLFMLVFVLNIFIINKLIDKEQTTIKSSTTIIQLVIRGLVVGLILLGITGAASMVGSRWAVILSSFPSTLFPLLLVLHYEAGNRSVQFVIQGFSYSVSTLVVFYFSFMFFVPSFGLNVGYLLIYAVCILYIYFFRKIQARWESGKIKNTYGMKN</sequence>
<feature type="transmembrane region" description="Helical" evidence="1">
    <location>
        <begin position="97"/>
        <end position="115"/>
    </location>
</feature>
<gene>
    <name evidence="2" type="ORF">SAMN05446037_100480</name>
</gene>
<evidence type="ECO:0000313" key="3">
    <source>
        <dbReference type="Proteomes" id="UP000198304"/>
    </source>
</evidence>
<keyword evidence="1" id="KW-1133">Transmembrane helix</keyword>
<proteinExistence type="predicted"/>
<dbReference type="AlphaFoldDB" id="A0A239BQH4"/>
<feature type="transmembrane region" description="Helical" evidence="1">
    <location>
        <begin position="33"/>
        <end position="52"/>
    </location>
</feature>
<feature type="transmembrane region" description="Helical" evidence="1">
    <location>
        <begin position="243"/>
        <end position="260"/>
    </location>
</feature>
<keyword evidence="3" id="KW-1185">Reference proteome</keyword>
<evidence type="ECO:0000313" key="2">
    <source>
        <dbReference type="EMBL" id="SNS10240.1"/>
    </source>
</evidence>
<protein>
    <submittedName>
        <fullName evidence="2">Uncharacterized protein</fullName>
    </submittedName>
</protein>
<feature type="transmembrane region" description="Helical" evidence="1">
    <location>
        <begin position="185"/>
        <end position="203"/>
    </location>
</feature>
<evidence type="ECO:0000256" key="1">
    <source>
        <dbReference type="SAM" id="Phobius"/>
    </source>
</evidence>
<dbReference type="EMBL" id="FZOJ01000004">
    <property type="protein sequence ID" value="SNS10240.1"/>
    <property type="molecule type" value="Genomic_DNA"/>
</dbReference>
<feature type="transmembrane region" description="Helical" evidence="1">
    <location>
        <begin position="215"/>
        <end position="237"/>
    </location>
</feature>
<organism evidence="2 3">
    <name type="scientific">Anaerovirgula multivorans</name>
    <dbReference type="NCBI Taxonomy" id="312168"/>
    <lineage>
        <taxon>Bacteria</taxon>
        <taxon>Bacillati</taxon>
        <taxon>Bacillota</taxon>
        <taxon>Clostridia</taxon>
        <taxon>Peptostreptococcales</taxon>
        <taxon>Natronincolaceae</taxon>
        <taxon>Anaerovirgula</taxon>
    </lineage>
</organism>
<keyword evidence="1" id="KW-0812">Transmembrane</keyword>
<name>A0A239BQH4_9FIRM</name>